<keyword evidence="3" id="KW-0820">tRNA-binding</keyword>
<evidence type="ECO:0000256" key="11">
    <source>
        <dbReference type="ARBA" id="ARBA00048802"/>
    </source>
</evidence>
<dbReference type="PROSITE" id="PS01136">
    <property type="entry name" value="UPF0034"/>
    <property type="match status" value="1"/>
</dbReference>
<organism evidence="16 17">
    <name type="scientific">Candidatus Thermochlorobacter aerophilus</name>
    <dbReference type="NCBI Taxonomy" id="1868324"/>
    <lineage>
        <taxon>Bacteria</taxon>
        <taxon>Pseudomonadati</taxon>
        <taxon>Chlorobiota</taxon>
        <taxon>Chlorobiia</taxon>
        <taxon>Chlorobiales</taxon>
        <taxon>Candidatus Thermochlorobacteriaceae</taxon>
        <taxon>Candidatus Thermochlorobacter</taxon>
    </lineage>
</organism>
<protein>
    <recommendedName>
        <fullName evidence="12">tRNA-dihydrouridine synthase</fullName>
        <ecNumber evidence="12">1.3.1.-</ecNumber>
    </recommendedName>
</protein>
<dbReference type="Proteomes" id="UP000266389">
    <property type="component" value="Unassembled WGS sequence"/>
</dbReference>
<dbReference type="GO" id="GO:0050660">
    <property type="term" value="F:flavin adenine dinucleotide binding"/>
    <property type="evidence" value="ECO:0007669"/>
    <property type="project" value="InterPro"/>
</dbReference>
<dbReference type="EMBL" id="PHFL01000066">
    <property type="protein sequence ID" value="RFM23383.1"/>
    <property type="molecule type" value="Genomic_DNA"/>
</dbReference>
<evidence type="ECO:0000256" key="2">
    <source>
        <dbReference type="ARBA" id="ARBA00002790"/>
    </source>
</evidence>
<evidence type="ECO:0000313" key="17">
    <source>
        <dbReference type="Proteomes" id="UP000266389"/>
    </source>
</evidence>
<comment type="catalytic activity">
    <reaction evidence="10">
        <text>a 5,6-dihydrouridine in tRNA + NADP(+) = a uridine in tRNA + NADPH + H(+)</text>
        <dbReference type="Rhea" id="RHEA:23624"/>
        <dbReference type="Rhea" id="RHEA-COMP:13339"/>
        <dbReference type="Rhea" id="RHEA-COMP:13887"/>
        <dbReference type="ChEBI" id="CHEBI:15378"/>
        <dbReference type="ChEBI" id="CHEBI:57783"/>
        <dbReference type="ChEBI" id="CHEBI:58349"/>
        <dbReference type="ChEBI" id="CHEBI:65315"/>
        <dbReference type="ChEBI" id="CHEBI:74443"/>
    </reaction>
</comment>
<comment type="catalytic activity">
    <reaction evidence="11">
        <text>a 5,6-dihydrouridine in tRNA + NAD(+) = a uridine in tRNA + NADH + H(+)</text>
        <dbReference type="Rhea" id="RHEA:54452"/>
        <dbReference type="Rhea" id="RHEA-COMP:13339"/>
        <dbReference type="Rhea" id="RHEA-COMP:13887"/>
        <dbReference type="ChEBI" id="CHEBI:15378"/>
        <dbReference type="ChEBI" id="CHEBI:57540"/>
        <dbReference type="ChEBI" id="CHEBI:57945"/>
        <dbReference type="ChEBI" id="CHEBI:65315"/>
        <dbReference type="ChEBI" id="CHEBI:74443"/>
    </reaction>
</comment>
<evidence type="ECO:0000256" key="12">
    <source>
        <dbReference type="PIRNR" id="PIRNR006621"/>
    </source>
</evidence>
<dbReference type="Gene3D" id="1.10.1200.80">
    <property type="entry name" value="Putative flavin oxidoreducatase, domain 2"/>
    <property type="match status" value="1"/>
</dbReference>
<evidence type="ECO:0000259" key="15">
    <source>
        <dbReference type="Pfam" id="PF01207"/>
    </source>
</evidence>
<evidence type="ECO:0000256" key="4">
    <source>
        <dbReference type="ARBA" id="ARBA00022630"/>
    </source>
</evidence>
<evidence type="ECO:0000256" key="7">
    <source>
        <dbReference type="ARBA" id="ARBA00022857"/>
    </source>
</evidence>
<dbReference type="InterPro" id="IPR035587">
    <property type="entry name" value="DUS-like_FMN-bd"/>
</dbReference>
<keyword evidence="7" id="KW-0521">NADP</keyword>
<feature type="active site" description="Proton donor" evidence="13">
    <location>
        <position position="100"/>
    </location>
</feature>
<dbReference type="EC" id="1.3.1.-" evidence="12"/>
<evidence type="ECO:0000256" key="6">
    <source>
        <dbReference type="ARBA" id="ARBA00022694"/>
    </source>
</evidence>
<evidence type="ECO:0000256" key="1">
    <source>
        <dbReference type="ARBA" id="ARBA00001917"/>
    </source>
</evidence>
<keyword evidence="9 12" id="KW-0560">Oxidoreductase</keyword>
<name>A0A395LXU3_9BACT</name>
<dbReference type="InterPro" id="IPR018517">
    <property type="entry name" value="tRNA_hU_synthase_CS"/>
</dbReference>
<evidence type="ECO:0000256" key="13">
    <source>
        <dbReference type="PIRSR" id="PIRSR006621-1"/>
    </source>
</evidence>
<keyword evidence="4 12" id="KW-0285">Flavoprotein</keyword>
<dbReference type="InterPro" id="IPR013785">
    <property type="entry name" value="Aldolase_TIM"/>
</dbReference>
<dbReference type="InterPro" id="IPR001269">
    <property type="entry name" value="DUS_fam"/>
</dbReference>
<dbReference type="PIRSF" id="PIRSF006621">
    <property type="entry name" value="Dus"/>
    <property type="match status" value="1"/>
</dbReference>
<evidence type="ECO:0000313" key="16">
    <source>
        <dbReference type="EMBL" id="RFM23383.1"/>
    </source>
</evidence>
<dbReference type="Gene3D" id="3.20.20.70">
    <property type="entry name" value="Aldolase class I"/>
    <property type="match status" value="1"/>
</dbReference>
<feature type="binding site" evidence="14">
    <location>
        <position position="169"/>
    </location>
    <ligand>
        <name>FMN</name>
        <dbReference type="ChEBI" id="CHEBI:58210"/>
    </ligand>
</feature>
<dbReference type="PANTHER" id="PTHR45846:SF1">
    <property type="entry name" value="TRNA-DIHYDROURIDINE(47) SYNTHASE [NAD(P)(+)]-LIKE"/>
    <property type="match status" value="1"/>
</dbReference>
<feature type="binding site" evidence="14">
    <location>
        <position position="139"/>
    </location>
    <ligand>
        <name>FMN</name>
        <dbReference type="ChEBI" id="CHEBI:58210"/>
    </ligand>
</feature>
<dbReference type="PANTHER" id="PTHR45846">
    <property type="entry name" value="TRNA-DIHYDROURIDINE(47) SYNTHASE [NAD(P)(+)]-LIKE"/>
    <property type="match status" value="1"/>
</dbReference>
<proteinExistence type="inferred from homology"/>
<keyword evidence="5 12" id="KW-0288">FMN</keyword>
<comment type="similarity">
    <text evidence="12">Belongs to the dus family.</text>
</comment>
<comment type="function">
    <text evidence="2 12">Catalyzes the synthesis of 5,6-dihydrouridine (D), a modified base found in the D-loop of most tRNAs, via the reduction of the C5-C6 double bond in target uridines.</text>
</comment>
<evidence type="ECO:0000256" key="10">
    <source>
        <dbReference type="ARBA" id="ARBA00048205"/>
    </source>
</evidence>
<feature type="domain" description="DUS-like FMN-binding" evidence="15">
    <location>
        <begin position="14"/>
        <end position="304"/>
    </location>
</feature>
<comment type="cofactor">
    <cofactor evidence="1 12 14">
        <name>FMN</name>
        <dbReference type="ChEBI" id="CHEBI:58210"/>
    </cofactor>
</comment>
<dbReference type="InterPro" id="IPR024036">
    <property type="entry name" value="tRNA-dHydroUridine_Synthase_C"/>
</dbReference>
<evidence type="ECO:0000256" key="3">
    <source>
        <dbReference type="ARBA" id="ARBA00022555"/>
    </source>
</evidence>
<comment type="caution">
    <text evidence="16">The sequence shown here is derived from an EMBL/GenBank/DDBJ whole genome shotgun (WGS) entry which is preliminary data.</text>
</comment>
<accession>A0A395LXU3</accession>
<keyword evidence="14" id="KW-0547">Nucleotide-binding</keyword>
<reference evidence="16 17" key="1">
    <citation type="journal article" date="2011" name="ISME J.">
        <title>Community ecology of hot spring cyanobacterial mats: predominant populations and their functional potential.</title>
        <authorList>
            <person name="Klatt C.G."/>
            <person name="Wood J.M."/>
            <person name="Rusch D.B."/>
            <person name="Bateson M.M."/>
            <person name="Hamamura N."/>
            <person name="Heidelberg J.F."/>
            <person name="Grossman A.R."/>
            <person name="Bhaya D."/>
            <person name="Cohan F.M."/>
            <person name="Kuhl M."/>
            <person name="Bryant D.A."/>
            <person name="Ward D.M."/>
        </authorList>
    </citation>
    <scope>NUCLEOTIDE SEQUENCE [LARGE SCALE GENOMIC DNA]</scope>
    <source>
        <strain evidence="16">OS</strain>
    </source>
</reference>
<evidence type="ECO:0000256" key="8">
    <source>
        <dbReference type="ARBA" id="ARBA00022884"/>
    </source>
</evidence>
<sequence length="353" mass="39502">MKIGHIDIDRPIVLAPMEDVTDPSFRRLCKQFGADIVYTEFVSSEGLVRGAAKSMRKLQVFDDERPVAIQIFGNQVDAMVEAARIAEAANPDFIDINYGCPTKQVAGRGAGSGLLCNPKLMEEITSAVVKAVKLPVTAKTRIGWDENSISILDTVKRLEGCGIQALTIHGRTRAQMFKGTANWDWIRRAKEIATIPIIGNGDIWHATDVLRRFTETGVDGIMIGRGSIGNPFIFREAKALMTTGKLPPPPTPHEKIHVAIQHLKLSLEWKGEKYGVLEMRRHYSSYLKGLPNVSKVRDKLVRENDWRQIINMLLEFEQECYRHLEAGTFELYAETLNDHSPRLMLAPSAPQSV</sequence>
<dbReference type="AlphaFoldDB" id="A0A395LXU3"/>
<dbReference type="SUPFAM" id="SSF51395">
    <property type="entry name" value="FMN-linked oxidoreductases"/>
    <property type="match status" value="1"/>
</dbReference>
<feature type="binding site" evidence="14">
    <location>
        <position position="70"/>
    </location>
    <ligand>
        <name>FMN</name>
        <dbReference type="ChEBI" id="CHEBI:58210"/>
    </ligand>
</feature>
<evidence type="ECO:0000256" key="5">
    <source>
        <dbReference type="ARBA" id="ARBA00022643"/>
    </source>
</evidence>
<dbReference type="NCBIfam" id="TIGR00737">
    <property type="entry name" value="nifR3_yhdG"/>
    <property type="match status" value="1"/>
</dbReference>
<keyword evidence="6 12" id="KW-0819">tRNA processing</keyword>
<dbReference type="Pfam" id="PF01207">
    <property type="entry name" value="Dus"/>
    <property type="match status" value="1"/>
</dbReference>
<dbReference type="InterPro" id="IPR004652">
    <property type="entry name" value="DusB-like"/>
</dbReference>
<gene>
    <name evidence="16" type="primary">dusB</name>
    <name evidence="16" type="ORF">D0433_11315</name>
</gene>
<dbReference type="CDD" id="cd02801">
    <property type="entry name" value="DUS_like_FMN"/>
    <property type="match status" value="1"/>
</dbReference>
<dbReference type="GO" id="GO:0017150">
    <property type="term" value="F:tRNA dihydrouridine synthase activity"/>
    <property type="evidence" value="ECO:0007669"/>
    <property type="project" value="InterPro"/>
</dbReference>
<keyword evidence="8" id="KW-0694">RNA-binding</keyword>
<evidence type="ECO:0000256" key="9">
    <source>
        <dbReference type="ARBA" id="ARBA00023002"/>
    </source>
</evidence>
<evidence type="ECO:0000256" key="14">
    <source>
        <dbReference type="PIRSR" id="PIRSR006621-2"/>
    </source>
</evidence>
<dbReference type="GO" id="GO:0000049">
    <property type="term" value="F:tRNA binding"/>
    <property type="evidence" value="ECO:0007669"/>
    <property type="project" value="UniProtKB-KW"/>
</dbReference>
<feature type="binding site" evidence="14">
    <location>
        <begin position="224"/>
        <end position="225"/>
    </location>
    <ligand>
        <name>FMN</name>
        <dbReference type="ChEBI" id="CHEBI:58210"/>
    </ligand>
</feature>